<dbReference type="RefSeq" id="WP_274152460.1">
    <property type="nucleotide sequence ID" value="NZ_CP117812.1"/>
</dbReference>
<gene>
    <name evidence="2" type="ORF">PQO03_18550</name>
</gene>
<dbReference type="Proteomes" id="UP001214250">
    <property type="component" value="Chromosome 2"/>
</dbReference>
<evidence type="ECO:0000313" key="3">
    <source>
        <dbReference type="Proteomes" id="UP001214250"/>
    </source>
</evidence>
<proteinExistence type="predicted"/>
<keyword evidence="3" id="KW-1185">Reference proteome</keyword>
<feature type="chain" id="PRO_5046683588" description="SoxXA-binding protein" evidence="1">
    <location>
        <begin position="19"/>
        <end position="102"/>
    </location>
</feature>
<evidence type="ECO:0000313" key="2">
    <source>
        <dbReference type="EMBL" id="WDE97829.1"/>
    </source>
</evidence>
<evidence type="ECO:0008006" key="4">
    <source>
        <dbReference type="Google" id="ProtNLM"/>
    </source>
</evidence>
<feature type="signal peptide" evidence="1">
    <location>
        <begin position="1"/>
        <end position="18"/>
    </location>
</feature>
<protein>
    <recommendedName>
        <fullName evidence="4">SoxXA-binding protein</fullName>
    </recommendedName>
</protein>
<name>A0ABY7VX26_9BACT</name>
<keyword evidence="1" id="KW-0732">Signal</keyword>
<dbReference type="EMBL" id="CP117812">
    <property type="protein sequence ID" value="WDE97829.1"/>
    <property type="molecule type" value="Genomic_DNA"/>
</dbReference>
<sequence>MKTLLMILIMSMSTLLMAENKKGKAGDDFRAAGAAYEQKAKVSLDKGNAEASKIYYRLAAIKKNAAKLADEGKWDAISWDEYHELTKKLHKVKGNSKKQHKK</sequence>
<reference evidence="2 3" key="1">
    <citation type="submission" date="2023-02" db="EMBL/GenBank/DDBJ databases">
        <title>Genome sequence of Lentisphaera profundi SAORIC-696.</title>
        <authorList>
            <person name="Kim e."/>
            <person name="Cho J.-C."/>
            <person name="Choi A."/>
            <person name="Kang I."/>
        </authorList>
    </citation>
    <scope>NUCLEOTIDE SEQUENCE [LARGE SCALE GENOMIC DNA]</scope>
    <source>
        <strain evidence="2 3">SAORIC-696</strain>
    </source>
</reference>
<accession>A0ABY7VX26</accession>
<organism evidence="2 3">
    <name type="scientific">Lentisphaera profundi</name>
    <dbReference type="NCBI Taxonomy" id="1658616"/>
    <lineage>
        <taxon>Bacteria</taxon>
        <taxon>Pseudomonadati</taxon>
        <taxon>Lentisphaerota</taxon>
        <taxon>Lentisphaeria</taxon>
        <taxon>Lentisphaerales</taxon>
        <taxon>Lentisphaeraceae</taxon>
        <taxon>Lentisphaera</taxon>
    </lineage>
</organism>
<evidence type="ECO:0000256" key="1">
    <source>
        <dbReference type="SAM" id="SignalP"/>
    </source>
</evidence>